<dbReference type="GO" id="GO:0016709">
    <property type="term" value="F:oxidoreductase activity, acting on paired donors, with incorporation or reduction of molecular oxygen, NAD(P)H as one donor, and incorporation of one atom of oxygen"/>
    <property type="evidence" value="ECO:0007669"/>
    <property type="project" value="UniProtKB-UniRule"/>
</dbReference>
<evidence type="ECO:0000256" key="4">
    <source>
        <dbReference type="ARBA" id="ARBA00023002"/>
    </source>
</evidence>
<dbReference type="OMA" id="WSTAVMG"/>
<evidence type="ECO:0000256" key="5">
    <source>
        <dbReference type="ARBA" id="ARBA00023004"/>
    </source>
</evidence>
<comment type="subunit">
    <text evidence="8">Component of a multi-subunit COQ enzyme complex.</text>
</comment>
<dbReference type="Pfam" id="PF03232">
    <property type="entry name" value="COQ7"/>
    <property type="match status" value="1"/>
</dbReference>
<keyword evidence="2 8" id="KW-0831">Ubiquinone biosynthesis</keyword>
<evidence type="ECO:0000256" key="6">
    <source>
        <dbReference type="ARBA" id="ARBA00023033"/>
    </source>
</evidence>
<dbReference type="EC" id="1.14.99.60" evidence="8"/>
<evidence type="ECO:0000256" key="8">
    <source>
        <dbReference type="HAMAP-Rule" id="MF_03194"/>
    </source>
</evidence>
<name>A0A5A8CVE8_CAFRO</name>
<evidence type="ECO:0000256" key="3">
    <source>
        <dbReference type="ARBA" id="ARBA00022723"/>
    </source>
</evidence>
<accession>A0A5A8CVE8</accession>
<evidence type="ECO:0000313" key="9">
    <source>
        <dbReference type="EMBL" id="KAA0156424.1"/>
    </source>
</evidence>
<dbReference type="SUPFAM" id="SSF47240">
    <property type="entry name" value="Ferritin-like"/>
    <property type="match status" value="1"/>
</dbReference>
<dbReference type="UniPathway" id="UPA00232"/>
<dbReference type="Proteomes" id="UP000323011">
    <property type="component" value="Unassembled WGS sequence"/>
</dbReference>
<keyword evidence="8" id="KW-0999">Mitochondrion inner membrane</keyword>
<keyword evidence="8" id="KW-0496">Mitochondrion</keyword>
<keyword evidence="5 8" id="KW-0408">Iron</keyword>
<dbReference type="PANTHER" id="PTHR11237">
    <property type="entry name" value="COENZYME Q10 BIOSYNTHESIS PROTEIN 7"/>
    <property type="match status" value="1"/>
</dbReference>
<evidence type="ECO:0000256" key="2">
    <source>
        <dbReference type="ARBA" id="ARBA00022688"/>
    </source>
</evidence>
<evidence type="ECO:0000256" key="1">
    <source>
        <dbReference type="ARBA" id="ARBA00004749"/>
    </source>
</evidence>
<keyword evidence="4 8" id="KW-0560">Oxidoreductase</keyword>
<dbReference type="AlphaFoldDB" id="A0A5A8CVE8"/>
<keyword evidence="3 8" id="KW-0479">Metal-binding</keyword>
<dbReference type="EMBL" id="VLTN01000004">
    <property type="protein sequence ID" value="KAA0156424.1"/>
    <property type="molecule type" value="Genomic_DNA"/>
</dbReference>
<proteinExistence type="inferred from homology"/>
<feature type="binding site" evidence="8">
    <location>
        <position position="63"/>
    </location>
    <ligand>
        <name>Fe cation</name>
        <dbReference type="ChEBI" id="CHEBI:24875"/>
        <label>2</label>
    </ligand>
</feature>
<feature type="binding site" evidence="8">
    <location>
        <position position="153"/>
    </location>
    <ligand>
        <name>Fe cation</name>
        <dbReference type="ChEBI" id="CHEBI:24875"/>
        <label>2</label>
    </ligand>
</feature>
<comment type="function">
    <text evidence="8">Catalyzes the hydroxylation of 2-polyprenyl-3-methyl-6-methoxy-1,4-benzoquinol (DMQH2) during ubiquinone biosynthesis. Has also a structural role in the COQ enzyme complex, stabilizing other COQ polypeptides.</text>
</comment>
<dbReference type="GO" id="GO:0006744">
    <property type="term" value="P:ubiquinone biosynthetic process"/>
    <property type="evidence" value="ECO:0007669"/>
    <property type="project" value="UniProtKB-UniRule"/>
</dbReference>
<feature type="binding site" evidence="8">
    <location>
        <position position="150"/>
    </location>
    <ligand>
        <name>Fe cation</name>
        <dbReference type="ChEBI" id="CHEBI:24875"/>
        <label>2</label>
    </ligand>
</feature>
<comment type="pathway">
    <text evidence="1 8">Cofactor biosynthesis; ubiquinone biosynthesis.</text>
</comment>
<gene>
    <name evidence="9" type="ORF">FNF29_01216</name>
</gene>
<feature type="binding site" evidence="8">
    <location>
        <position position="150"/>
    </location>
    <ligand>
        <name>Fe cation</name>
        <dbReference type="ChEBI" id="CHEBI:24875"/>
        <label>1</label>
    </ligand>
</feature>
<reference evidence="9 10" key="1">
    <citation type="submission" date="2019-07" db="EMBL/GenBank/DDBJ databases">
        <title>Genomes of Cafeteria roenbergensis.</title>
        <authorList>
            <person name="Fischer M.G."/>
            <person name="Hackl T."/>
            <person name="Roman M."/>
        </authorList>
    </citation>
    <scope>NUCLEOTIDE SEQUENCE [LARGE SCALE GENOMIC DNA]</scope>
    <source>
        <strain evidence="9 10">BVI</strain>
    </source>
</reference>
<comment type="subcellular location">
    <subcellularLocation>
        <location evidence="8">Mitochondrion inner membrane</location>
        <topology evidence="8">Peripheral membrane protein</topology>
        <orientation evidence="8">Matrix side</orientation>
    </subcellularLocation>
</comment>
<comment type="similarity">
    <text evidence="8">Belongs to the COQ7 family.</text>
</comment>
<dbReference type="CDD" id="cd01042">
    <property type="entry name" value="DMQH"/>
    <property type="match status" value="1"/>
</dbReference>
<dbReference type="InterPro" id="IPR011566">
    <property type="entry name" value="Ubq_synth_Coq7"/>
</dbReference>
<dbReference type="HAMAP" id="MF_01658">
    <property type="entry name" value="COQ7"/>
    <property type="match status" value="1"/>
</dbReference>
<dbReference type="InterPro" id="IPR009078">
    <property type="entry name" value="Ferritin-like_SF"/>
</dbReference>
<comment type="caution">
    <text evidence="9">The sequence shown here is derived from an EMBL/GenBank/DDBJ whole genome shotgun (WGS) entry which is preliminary data.</text>
</comment>
<feature type="binding site" evidence="8">
    <location>
        <position position="63"/>
    </location>
    <ligand>
        <name>Fe cation</name>
        <dbReference type="ChEBI" id="CHEBI:24875"/>
        <label>1</label>
    </ligand>
</feature>
<feature type="binding site" evidence="8">
    <location>
        <position position="32"/>
    </location>
    <ligand>
        <name>Fe cation</name>
        <dbReference type="ChEBI" id="CHEBI:24875"/>
        <label>1</label>
    </ligand>
</feature>
<comment type="cofactor">
    <cofactor evidence="8">
        <name>Fe cation</name>
        <dbReference type="ChEBI" id="CHEBI:24875"/>
    </cofactor>
    <text evidence="8">Binds 2 iron ions per subunit.</text>
</comment>
<dbReference type="PANTHER" id="PTHR11237:SF4">
    <property type="entry name" value="5-DEMETHOXYUBIQUINONE HYDROXYLASE, MITOCHONDRIAL"/>
    <property type="match status" value="1"/>
</dbReference>
<evidence type="ECO:0000313" key="10">
    <source>
        <dbReference type="Proteomes" id="UP000323011"/>
    </source>
</evidence>
<evidence type="ECO:0000256" key="7">
    <source>
        <dbReference type="ARBA" id="ARBA00023136"/>
    </source>
</evidence>
<keyword evidence="7 8" id="KW-0472">Membrane</keyword>
<organism evidence="9 10">
    <name type="scientific">Cafeteria roenbergensis</name>
    <name type="common">Marine flagellate</name>
    <dbReference type="NCBI Taxonomy" id="33653"/>
    <lineage>
        <taxon>Eukaryota</taxon>
        <taxon>Sar</taxon>
        <taxon>Stramenopiles</taxon>
        <taxon>Bigyra</taxon>
        <taxon>Opalozoa</taxon>
        <taxon>Bicosoecida</taxon>
        <taxon>Cafeteriaceae</taxon>
        <taxon>Cafeteria</taxon>
    </lineage>
</organism>
<dbReference type="GO" id="GO:0008682">
    <property type="term" value="F:3-demethoxyubiquinol 3-hydroxylase activity"/>
    <property type="evidence" value="ECO:0007669"/>
    <property type="project" value="UniProtKB-EC"/>
</dbReference>
<sequence length="189" mass="20805">MCFRTPKALADSPDPSRKAKIDEIIRVDHAGETAAVRIYEGQMFVLGRNKETAETLEHMRMQEVEHLSDLDVLVADRRVRPSALLPVWEVAGFALGAVTAAMGKEAAMACTVAVEDVIGGHYNDQIRDLLARGWDEEELLALLKKNRDEELEHLETATELGAERAPLHAPLTQIIKTGCKAAIEVAKVI</sequence>
<dbReference type="GO" id="GO:0031314">
    <property type="term" value="C:extrinsic component of mitochondrial inner membrane"/>
    <property type="evidence" value="ECO:0007669"/>
    <property type="project" value="UniProtKB-UniRule"/>
</dbReference>
<keyword evidence="10" id="KW-1185">Reference proteome</keyword>
<dbReference type="GO" id="GO:0046872">
    <property type="term" value="F:metal ion binding"/>
    <property type="evidence" value="ECO:0007669"/>
    <property type="project" value="UniProtKB-KW"/>
</dbReference>
<comment type="catalytic activity">
    <reaction evidence="8">
        <text>a 5-methoxy-2-methyl-3-(all-trans-polyprenyl)benzene-1,4-diol + AH2 + O2 = a 3-demethylubiquinol + A + H2O</text>
        <dbReference type="Rhea" id="RHEA:50908"/>
        <dbReference type="Rhea" id="RHEA-COMP:10859"/>
        <dbReference type="Rhea" id="RHEA-COMP:10914"/>
        <dbReference type="ChEBI" id="CHEBI:13193"/>
        <dbReference type="ChEBI" id="CHEBI:15377"/>
        <dbReference type="ChEBI" id="CHEBI:15379"/>
        <dbReference type="ChEBI" id="CHEBI:17499"/>
        <dbReference type="ChEBI" id="CHEBI:84167"/>
        <dbReference type="ChEBI" id="CHEBI:84422"/>
        <dbReference type="EC" id="1.14.99.60"/>
    </reaction>
</comment>
<feature type="binding site" evidence="8">
    <location>
        <position position="66"/>
    </location>
    <ligand>
        <name>Fe cation</name>
        <dbReference type="ChEBI" id="CHEBI:24875"/>
        <label>1</label>
    </ligand>
</feature>
<protein>
    <recommendedName>
        <fullName evidence="8">5-demethoxyubiquinone hydroxylase, mitochondrial</fullName>
        <shortName evidence="8">DMQ hydroxylase</shortName>
        <ecNumber evidence="8">1.14.99.60</ecNumber>
    </recommendedName>
    <alternativeName>
        <fullName evidence="8">Ubiquinone biosynthesis monooxygenase COQ7</fullName>
    </alternativeName>
</protein>
<feature type="binding site" evidence="8">
    <location>
        <position position="115"/>
    </location>
    <ligand>
        <name>Fe cation</name>
        <dbReference type="ChEBI" id="CHEBI:24875"/>
        <label>2</label>
    </ligand>
</feature>
<keyword evidence="6 8" id="KW-0503">Monooxygenase</keyword>